<comment type="pathway">
    <text evidence="3">Secondary metabolite biosynthesis; terpenoid biosynthesis.</text>
</comment>
<dbReference type="CDD" id="cd11069">
    <property type="entry name" value="CYP_FUM15-like"/>
    <property type="match status" value="1"/>
</dbReference>
<evidence type="ECO:0000313" key="15">
    <source>
        <dbReference type="EMBL" id="TFL05928.1"/>
    </source>
</evidence>
<dbReference type="PRINTS" id="PR00385">
    <property type="entry name" value="P450"/>
</dbReference>
<accession>A0A5C3QX16</accession>
<dbReference type="STRING" id="1884261.A0A5C3QX16"/>
<feature type="binding site" description="axial binding residue" evidence="13">
    <location>
        <position position="491"/>
    </location>
    <ligand>
        <name>heme</name>
        <dbReference type="ChEBI" id="CHEBI:30413"/>
    </ligand>
    <ligandPart>
        <name>Fe</name>
        <dbReference type="ChEBI" id="CHEBI:18248"/>
    </ligandPart>
</feature>
<keyword evidence="5 13" id="KW-0349">Heme</keyword>
<evidence type="ECO:0000256" key="2">
    <source>
        <dbReference type="ARBA" id="ARBA00004370"/>
    </source>
</evidence>
<keyword evidence="7 13" id="KW-0479">Metal-binding</keyword>
<organism evidence="15 16">
    <name type="scientific">Pterulicium gracile</name>
    <dbReference type="NCBI Taxonomy" id="1884261"/>
    <lineage>
        <taxon>Eukaryota</taxon>
        <taxon>Fungi</taxon>
        <taxon>Dikarya</taxon>
        <taxon>Basidiomycota</taxon>
        <taxon>Agaricomycotina</taxon>
        <taxon>Agaricomycetes</taxon>
        <taxon>Agaricomycetidae</taxon>
        <taxon>Agaricales</taxon>
        <taxon>Pleurotineae</taxon>
        <taxon>Pterulaceae</taxon>
        <taxon>Pterulicium</taxon>
    </lineage>
</organism>
<keyword evidence="16" id="KW-1185">Reference proteome</keyword>
<proteinExistence type="inferred from homology"/>
<dbReference type="Pfam" id="PF00067">
    <property type="entry name" value="p450"/>
    <property type="match status" value="1"/>
</dbReference>
<dbReference type="GO" id="GO:0016020">
    <property type="term" value="C:membrane"/>
    <property type="evidence" value="ECO:0007669"/>
    <property type="project" value="UniProtKB-SubCell"/>
</dbReference>
<dbReference type="InterPro" id="IPR050121">
    <property type="entry name" value="Cytochrome_P450_monoxygenase"/>
</dbReference>
<dbReference type="SUPFAM" id="SSF48264">
    <property type="entry name" value="Cytochrome P450"/>
    <property type="match status" value="1"/>
</dbReference>
<dbReference type="EMBL" id="ML178816">
    <property type="protein sequence ID" value="TFL05928.1"/>
    <property type="molecule type" value="Genomic_DNA"/>
</dbReference>
<dbReference type="Proteomes" id="UP000305067">
    <property type="component" value="Unassembled WGS sequence"/>
</dbReference>
<evidence type="ECO:0000256" key="14">
    <source>
        <dbReference type="RuleBase" id="RU000461"/>
    </source>
</evidence>
<dbReference type="InterPro" id="IPR001128">
    <property type="entry name" value="Cyt_P450"/>
</dbReference>
<dbReference type="PRINTS" id="PR00463">
    <property type="entry name" value="EP450I"/>
</dbReference>
<evidence type="ECO:0000256" key="1">
    <source>
        <dbReference type="ARBA" id="ARBA00001971"/>
    </source>
</evidence>
<keyword evidence="8" id="KW-1133">Transmembrane helix</keyword>
<comment type="subcellular location">
    <subcellularLocation>
        <location evidence="2">Membrane</location>
    </subcellularLocation>
</comment>
<evidence type="ECO:0000256" key="5">
    <source>
        <dbReference type="ARBA" id="ARBA00022617"/>
    </source>
</evidence>
<reference evidence="15 16" key="1">
    <citation type="journal article" date="2019" name="Nat. Ecol. Evol.">
        <title>Megaphylogeny resolves global patterns of mushroom evolution.</title>
        <authorList>
            <person name="Varga T."/>
            <person name="Krizsan K."/>
            <person name="Foldi C."/>
            <person name="Dima B."/>
            <person name="Sanchez-Garcia M."/>
            <person name="Sanchez-Ramirez S."/>
            <person name="Szollosi G.J."/>
            <person name="Szarkandi J.G."/>
            <person name="Papp V."/>
            <person name="Albert L."/>
            <person name="Andreopoulos W."/>
            <person name="Angelini C."/>
            <person name="Antonin V."/>
            <person name="Barry K.W."/>
            <person name="Bougher N.L."/>
            <person name="Buchanan P."/>
            <person name="Buyck B."/>
            <person name="Bense V."/>
            <person name="Catcheside P."/>
            <person name="Chovatia M."/>
            <person name="Cooper J."/>
            <person name="Damon W."/>
            <person name="Desjardin D."/>
            <person name="Finy P."/>
            <person name="Geml J."/>
            <person name="Haridas S."/>
            <person name="Hughes K."/>
            <person name="Justo A."/>
            <person name="Karasinski D."/>
            <person name="Kautmanova I."/>
            <person name="Kiss B."/>
            <person name="Kocsube S."/>
            <person name="Kotiranta H."/>
            <person name="LaButti K.M."/>
            <person name="Lechner B.E."/>
            <person name="Liimatainen K."/>
            <person name="Lipzen A."/>
            <person name="Lukacs Z."/>
            <person name="Mihaltcheva S."/>
            <person name="Morgado L.N."/>
            <person name="Niskanen T."/>
            <person name="Noordeloos M.E."/>
            <person name="Ohm R.A."/>
            <person name="Ortiz-Santana B."/>
            <person name="Ovrebo C."/>
            <person name="Racz N."/>
            <person name="Riley R."/>
            <person name="Savchenko A."/>
            <person name="Shiryaev A."/>
            <person name="Soop K."/>
            <person name="Spirin V."/>
            <person name="Szebenyi C."/>
            <person name="Tomsovsky M."/>
            <person name="Tulloss R.E."/>
            <person name="Uehling J."/>
            <person name="Grigoriev I.V."/>
            <person name="Vagvolgyi C."/>
            <person name="Papp T."/>
            <person name="Martin F.M."/>
            <person name="Miettinen O."/>
            <person name="Hibbett D.S."/>
            <person name="Nagy L.G."/>
        </authorList>
    </citation>
    <scope>NUCLEOTIDE SEQUENCE [LARGE SCALE GENOMIC DNA]</scope>
    <source>
        <strain evidence="15 16">CBS 309.79</strain>
    </source>
</reference>
<gene>
    <name evidence="15" type="ORF">BDV98DRAFT_560878</name>
</gene>
<evidence type="ECO:0000256" key="10">
    <source>
        <dbReference type="ARBA" id="ARBA00023004"/>
    </source>
</evidence>
<dbReference type="GO" id="GO:0004497">
    <property type="term" value="F:monooxygenase activity"/>
    <property type="evidence" value="ECO:0007669"/>
    <property type="project" value="UniProtKB-KW"/>
</dbReference>
<dbReference type="PANTHER" id="PTHR24305">
    <property type="entry name" value="CYTOCHROME P450"/>
    <property type="match status" value="1"/>
</dbReference>
<dbReference type="OrthoDB" id="1470350at2759"/>
<comment type="cofactor">
    <cofactor evidence="1 13">
        <name>heme</name>
        <dbReference type="ChEBI" id="CHEBI:30413"/>
    </cofactor>
</comment>
<dbReference type="InterPro" id="IPR017972">
    <property type="entry name" value="Cyt_P450_CS"/>
</dbReference>
<evidence type="ECO:0000256" key="6">
    <source>
        <dbReference type="ARBA" id="ARBA00022692"/>
    </source>
</evidence>
<evidence type="ECO:0000256" key="13">
    <source>
        <dbReference type="PIRSR" id="PIRSR602401-1"/>
    </source>
</evidence>
<keyword evidence="9 14" id="KW-0560">Oxidoreductase</keyword>
<evidence type="ECO:0000313" key="16">
    <source>
        <dbReference type="Proteomes" id="UP000305067"/>
    </source>
</evidence>
<keyword evidence="6" id="KW-0812">Transmembrane</keyword>
<evidence type="ECO:0000256" key="8">
    <source>
        <dbReference type="ARBA" id="ARBA00022989"/>
    </source>
</evidence>
<evidence type="ECO:0000256" key="4">
    <source>
        <dbReference type="ARBA" id="ARBA00010617"/>
    </source>
</evidence>
<keyword evidence="10 13" id="KW-0408">Iron</keyword>
<evidence type="ECO:0000256" key="3">
    <source>
        <dbReference type="ARBA" id="ARBA00004721"/>
    </source>
</evidence>
<protein>
    <submittedName>
        <fullName evidence="15">Cytochrome-450 hydroxylase</fullName>
    </submittedName>
</protein>
<dbReference type="PROSITE" id="PS00086">
    <property type="entry name" value="CYTOCHROME_P450"/>
    <property type="match status" value="1"/>
</dbReference>
<evidence type="ECO:0000256" key="11">
    <source>
        <dbReference type="ARBA" id="ARBA00023033"/>
    </source>
</evidence>
<keyword evidence="11 14" id="KW-0503">Monooxygenase</keyword>
<dbReference type="GO" id="GO:0016705">
    <property type="term" value="F:oxidoreductase activity, acting on paired donors, with incorporation or reduction of molecular oxygen"/>
    <property type="evidence" value="ECO:0007669"/>
    <property type="project" value="InterPro"/>
</dbReference>
<comment type="similarity">
    <text evidence="4 14">Belongs to the cytochrome P450 family.</text>
</comment>
<name>A0A5C3QX16_9AGAR</name>
<sequence>MSLSIILTFLLALVLFAIYVAVVVPYRNPLYPIAGPPITKWFGNHMGPVLDPAISNRGIDIIIRRYGRSVRIRGIGTWDDRLLTLDPLSLAHVLKTPEIYEKPWQSRRIIEALIGRGILAAEGQMHKRHRRVASPAFSIQNMRALAPLVFRKGTQLKDRMAGLVDDGADADGFVALDIAHWVSRATFDVIGVAGFDYNFDAIENEDNELFMAYKEMFEISLSQGKLWRTLLGIWAPVVTRWFPDEMQRTVDRCVNTIHTTATKLIADRKEKVLEGQRTGKPHPGKDLLTLLIKSNLSSSLTPEQRISDEDMVHNINTFMFAGSDTSSLSLAWTFLLLAQHPPVQTRLRNELIALLPNSQTDLTNLSTEEIHSLYEQVAELPYLHSVVRESMRLIPPVHSSLRVAMQDDEIPVAYPVHMRDGSIKEGMRTVPIKKGTYIHVSIEAFNLDKQVWGPDAWEFNPDRWDALPELVDGQPGLFSNILTFSAGPRSCIGMRFSMIEVKSFLFILLTNFEFVPTEDRIIKANVVLTRPYIGGRYEEGSQLPIKVRRLRKMD</sequence>
<evidence type="ECO:0000256" key="7">
    <source>
        <dbReference type="ARBA" id="ARBA00022723"/>
    </source>
</evidence>
<evidence type="ECO:0000256" key="12">
    <source>
        <dbReference type="ARBA" id="ARBA00023136"/>
    </source>
</evidence>
<keyword evidence="12" id="KW-0472">Membrane</keyword>
<dbReference type="PANTHER" id="PTHR24305:SF166">
    <property type="entry name" value="CYTOCHROME P450 12A4, MITOCHONDRIAL-RELATED"/>
    <property type="match status" value="1"/>
</dbReference>
<evidence type="ECO:0000256" key="9">
    <source>
        <dbReference type="ARBA" id="ARBA00023002"/>
    </source>
</evidence>
<dbReference type="Gene3D" id="1.10.630.10">
    <property type="entry name" value="Cytochrome P450"/>
    <property type="match status" value="1"/>
</dbReference>
<dbReference type="GO" id="GO:0020037">
    <property type="term" value="F:heme binding"/>
    <property type="evidence" value="ECO:0007669"/>
    <property type="project" value="InterPro"/>
</dbReference>
<dbReference type="GO" id="GO:0005506">
    <property type="term" value="F:iron ion binding"/>
    <property type="evidence" value="ECO:0007669"/>
    <property type="project" value="InterPro"/>
</dbReference>
<dbReference type="AlphaFoldDB" id="A0A5C3QX16"/>
<dbReference type="InterPro" id="IPR002401">
    <property type="entry name" value="Cyt_P450_E_grp-I"/>
</dbReference>
<dbReference type="InterPro" id="IPR036396">
    <property type="entry name" value="Cyt_P450_sf"/>
</dbReference>